<reference evidence="5" key="1">
    <citation type="submission" date="2023-03" db="EMBL/GenBank/DDBJ databases">
        <title>Actinoallomurus iriomotensis NBRC 103684.</title>
        <authorList>
            <person name="Ichikawa N."/>
            <person name="Sato H."/>
            <person name="Tonouchi N."/>
        </authorList>
    </citation>
    <scope>NUCLEOTIDE SEQUENCE</scope>
    <source>
        <strain evidence="5">NBRC 103684</strain>
    </source>
</reference>
<dbReference type="GO" id="GO:0003677">
    <property type="term" value="F:DNA binding"/>
    <property type="evidence" value="ECO:0007669"/>
    <property type="project" value="UniProtKB-KW"/>
</dbReference>
<evidence type="ECO:0000256" key="1">
    <source>
        <dbReference type="ARBA" id="ARBA00023015"/>
    </source>
</evidence>
<dbReference type="EMBL" id="BSTK01000001">
    <property type="protein sequence ID" value="GLY83092.1"/>
    <property type="molecule type" value="Genomic_DNA"/>
</dbReference>
<dbReference type="Gene3D" id="1.10.10.10">
    <property type="entry name" value="Winged helix-like DNA-binding domain superfamily/Winged helix DNA-binding domain"/>
    <property type="match status" value="1"/>
</dbReference>
<dbReference type="PROSITE" id="PS51118">
    <property type="entry name" value="HTH_HXLR"/>
    <property type="match status" value="1"/>
</dbReference>
<sequence length="115" mass="13043">MVTTPQPGRPVRGSTTGRPIMALFDLVGRRWTLRVIWELEQAARPLTFRGLRTSCGDLSSSVLTRRLHELTEARIVERVSDGYVLTATGHDLVRSLEPVLAWARDWSRDLTDTDR</sequence>
<evidence type="ECO:0000256" key="2">
    <source>
        <dbReference type="ARBA" id="ARBA00023125"/>
    </source>
</evidence>
<proteinExistence type="predicted"/>
<dbReference type="SUPFAM" id="SSF46785">
    <property type="entry name" value="Winged helix' DNA-binding domain"/>
    <property type="match status" value="1"/>
</dbReference>
<evidence type="ECO:0000259" key="4">
    <source>
        <dbReference type="PROSITE" id="PS51118"/>
    </source>
</evidence>
<keyword evidence="6" id="KW-1185">Reference proteome</keyword>
<dbReference type="Pfam" id="PF01638">
    <property type="entry name" value="HxlR"/>
    <property type="match status" value="1"/>
</dbReference>
<accession>A0A9W6VXX8</accession>
<name>A0A9W6VXX8_9ACTN</name>
<dbReference type="PANTHER" id="PTHR33204:SF37">
    <property type="entry name" value="HTH-TYPE TRANSCRIPTIONAL REGULATOR YODB"/>
    <property type="match status" value="1"/>
</dbReference>
<dbReference type="PANTHER" id="PTHR33204">
    <property type="entry name" value="TRANSCRIPTIONAL REGULATOR, MARR FAMILY"/>
    <property type="match status" value="1"/>
</dbReference>
<dbReference type="AlphaFoldDB" id="A0A9W6VXX8"/>
<evidence type="ECO:0000256" key="3">
    <source>
        <dbReference type="ARBA" id="ARBA00023163"/>
    </source>
</evidence>
<feature type="domain" description="HTH hxlR-type" evidence="4">
    <location>
        <begin position="18"/>
        <end position="111"/>
    </location>
</feature>
<comment type="caution">
    <text evidence="5">The sequence shown here is derived from an EMBL/GenBank/DDBJ whole genome shotgun (WGS) entry which is preliminary data.</text>
</comment>
<dbReference type="Proteomes" id="UP001165074">
    <property type="component" value="Unassembled WGS sequence"/>
</dbReference>
<gene>
    <name evidence="5" type="ORF">Airi02_010220</name>
</gene>
<dbReference type="InterPro" id="IPR036388">
    <property type="entry name" value="WH-like_DNA-bd_sf"/>
</dbReference>
<keyword evidence="2" id="KW-0238">DNA-binding</keyword>
<evidence type="ECO:0000313" key="6">
    <source>
        <dbReference type="Proteomes" id="UP001165074"/>
    </source>
</evidence>
<protein>
    <submittedName>
        <fullName evidence="5">Transcriptional regulator</fullName>
    </submittedName>
</protein>
<dbReference type="InterPro" id="IPR036390">
    <property type="entry name" value="WH_DNA-bd_sf"/>
</dbReference>
<evidence type="ECO:0000313" key="5">
    <source>
        <dbReference type="EMBL" id="GLY83092.1"/>
    </source>
</evidence>
<keyword evidence="3" id="KW-0804">Transcription</keyword>
<dbReference type="RefSeq" id="WP_285567143.1">
    <property type="nucleotide sequence ID" value="NZ_BSTK01000001.1"/>
</dbReference>
<dbReference type="InterPro" id="IPR002577">
    <property type="entry name" value="HTH_HxlR"/>
</dbReference>
<organism evidence="5 6">
    <name type="scientific">Actinoallomurus iriomotensis</name>
    <dbReference type="NCBI Taxonomy" id="478107"/>
    <lineage>
        <taxon>Bacteria</taxon>
        <taxon>Bacillati</taxon>
        <taxon>Actinomycetota</taxon>
        <taxon>Actinomycetes</taxon>
        <taxon>Streptosporangiales</taxon>
        <taxon>Thermomonosporaceae</taxon>
        <taxon>Actinoallomurus</taxon>
    </lineage>
</organism>
<keyword evidence="1" id="KW-0805">Transcription regulation</keyword>